<evidence type="ECO:0000256" key="4">
    <source>
        <dbReference type="ARBA" id="ARBA00022989"/>
    </source>
</evidence>
<reference evidence="7 8" key="1">
    <citation type="submission" date="2018-02" db="EMBL/GenBank/DDBJ databases">
        <title>The draft genome of Phyllobacterium myrsinacearum DSM5892.</title>
        <authorList>
            <person name="Li L."/>
            <person name="Liu L."/>
            <person name="Zhang X."/>
            <person name="Wang T."/>
        </authorList>
    </citation>
    <scope>NUCLEOTIDE SEQUENCE [LARGE SCALE GENOMIC DNA]</scope>
    <source>
        <strain evidence="7 8">DSM 5892</strain>
    </source>
</reference>
<dbReference type="RefSeq" id="WP_105733106.1">
    <property type="nucleotide sequence ID" value="NZ_QGTP01000001.1"/>
</dbReference>
<dbReference type="PANTHER" id="PTHR30086:SF20">
    <property type="entry name" value="ARGININE EXPORTER PROTEIN ARGO-RELATED"/>
    <property type="match status" value="1"/>
</dbReference>
<keyword evidence="4 6" id="KW-1133">Transmembrane helix</keyword>
<dbReference type="OrthoDB" id="9804822at2"/>
<evidence type="ECO:0000313" key="8">
    <source>
        <dbReference type="Proteomes" id="UP000238563"/>
    </source>
</evidence>
<feature type="transmembrane region" description="Helical" evidence="6">
    <location>
        <begin position="67"/>
        <end position="89"/>
    </location>
</feature>
<organism evidence="7 8">
    <name type="scientific">Phyllobacterium myrsinacearum</name>
    <dbReference type="NCBI Taxonomy" id="28101"/>
    <lineage>
        <taxon>Bacteria</taxon>
        <taxon>Pseudomonadati</taxon>
        <taxon>Pseudomonadota</taxon>
        <taxon>Alphaproteobacteria</taxon>
        <taxon>Hyphomicrobiales</taxon>
        <taxon>Phyllobacteriaceae</taxon>
        <taxon>Phyllobacterium</taxon>
    </lineage>
</organism>
<keyword evidence="8" id="KW-1185">Reference proteome</keyword>
<gene>
    <name evidence="7" type="ORF">C5750_04140</name>
</gene>
<dbReference type="GO" id="GO:0015171">
    <property type="term" value="F:amino acid transmembrane transporter activity"/>
    <property type="evidence" value="ECO:0007669"/>
    <property type="project" value="TreeGrafter"/>
</dbReference>
<dbReference type="EMBL" id="PVBT01000001">
    <property type="protein sequence ID" value="PRD58883.1"/>
    <property type="molecule type" value="Genomic_DNA"/>
</dbReference>
<feature type="transmembrane region" description="Helical" evidence="6">
    <location>
        <begin position="148"/>
        <end position="169"/>
    </location>
</feature>
<evidence type="ECO:0000256" key="6">
    <source>
        <dbReference type="SAM" id="Phobius"/>
    </source>
</evidence>
<dbReference type="PANTHER" id="PTHR30086">
    <property type="entry name" value="ARGININE EXPORTER PROTEIN ARGO"/>
    <property type="match status" value="1"/>
</dbReference>
<evidence type="ECO:0000256" key="3">
    <source>
        <dbReference type="ARBA" id="ARBA00022692"/>
    </source>
</evidence>
<evidence type="ECO:0000313" key="7">
    <source>
        <dbReference type="EMBL" id="PRD58883.1"/>
    </source>
</evidence>
<dbReference type="GO" id="GO:0005886">
    <property type="term" value="C:plasma membrane"/>
    <property type="evidence" value="ECO:0007669"/>
    <property type="project" value="UniProtKB-SubCell"/>
</dbReference>
<comment type="caution">
    <text evidence="7">The sequence shown here is derived from an EMBL/GenBank/DDBJ whole genome shotgun (WGS) entry which is preliminary data.</text>
</comment>
<feature type="transmembrane region" description="Helical" evidence="6">
    <location>
        <begin position="181"/>
        <end position="202"/>
    </location>
</feature>
<feature type="transmembrane region" description="Helical" evidence="6">
    <location>
        <begin position="6"/>
        <end position="25"/>
    </location>
</feature>
<keyword evidence="3 6" id="KW-0812">Transmembrane</keyword>
<dbReference type="AlphaFoldDB" id="A0A2S9JZW8"/>
<evidence type="ECO:0000256" key="2">
    <source>
        <dbReference type="ARBA" id="ARBA00022475"/>
    </source>
</evidence>
<sequence length="205" mass="21575">MFLLTVAAIWTIAALTPGPNFFLIIRCTLTGSRKIAFSAAAGTLTGTLCWGLAGWLGIGSLFMAAPIAYMGLKIAGGVYLLWLGLRLLWQIRRPAGEMTIPASKVRLTPLGAWRLGLATNLANPKSALFVASLFAATMAPGTPWTHGAAAVVVMVTISAIWYAGLVAALSHRTVAGAYQRARRAIDAFAGAIFIGFGLKLALSDR</sequence>
<keyword evidence="2" id="KW-1003">Cell membrane</keyword>
<evidence type="ECO:0000256" key="1">
    <source>
        <dbReference type="ARBA" id="ARBA00004651"/>
    </source>
</evidence>
<dbReference type="Proteomes" id="UP000238563">
    <property type="component" value="Unassembled WGS sequence"/>
</dbReference>
<name>A0A2S9JZW8_9HYPH</name>
<dbReference type="InterPro" id="IPR001123">
    <property type="entry name" value="LeuE-type"/>
</dbReference>
<dbReference type="Pfam" id="PF01810">
    <property type="entry name" value="LysE"/>
    <property type="match status" value="1"/>
</dbReference>
<protein>
    <submittedName>
        <fullName evidence="7">LysE family translocator</fullName>
    </submittedName>
</protein>
<feature type="transmembrane region" description="Helical" evidence="6">
    <location>
        <begin position="37"/>
        <end position="61"/>
    </location>
</feature>
<accession>A0A2S9JZW8</accession>
<comment type="subcellular location">
    <subcellularLocation>
        <location evidence="1">Cell membrane</location>
        <topology evidence="1">Multi-pass membrane protein</topology>
    </subcellularLocation>
</comment>
<evidence type="ECO:0000256" key="5">
    <source>
        <dbReference type="ARBA" id="ARBA00023136"/>
    </source>
</evidence>
<proteinExistence type="predicted"/>
<keyword evidence="5 6" id="KW-0472">Membrane</keyword>